<keyword evidence="2" id="KW-1185">Reference proteome</keyword>
<dbReference type="Gene3D" id="3.40.1740.10">
    <property type="entry name" value="VC0467-like"/>
    <property type="match status" value="1"/>
</dbReference>
<protein>
    <submittedName>
        <fullName evidence="1">Uncharacterized protein</fullName>
    </submittedName>
</protein>
<reference evidence="1" key="1">
    <citation type="submission" date="2021-02" db="EMBL/GenBank/DDBJ databases">
        <authorList>
            <person name="Dougan E. K."/>
            <person name="Rhodes N."/>
            <person name="Thang M."/>
            <person name="Chan C."/>
        </authorList>
    </citation>
    <scope>NUCLEOTIDE SEQUENCE</scope>
</reference>
<dbReference type="Proteomes" id="UP000604046">
    <property type="component" value="Unassembled WGS sequence"/>
</dbReference>
<sequence length="129" mass="14218">MQKGPGLLVHGFELEGSSELAPGTRIYKGGVEAAIDGILAGRYSPLDFRWFVGRHLDLRTDDFAWISMASARPLALKQCLGLPKPLWHEVMELCGGEYSELSRVELVQRTDLDEDVRNGDEEDGGSRSG</sequence>
<evidence type="ECO:0000313" key="1">
    <source>
        <dbReference type="EMBL" id="CAE7564348.1"/>
    </source>
</evidence>
<dbReference type="EMBL" id="CAJNDS010002684">
    <property type="protein sequence ID" value="CAE7564348.1"/>
    <property type="molecule type" value="Genomic_DNA"/>
</dbReference>
<organism evidence="1 2">
    <name type="scientific">Symbiodinium natans</name>
    <dbReference type="NCBI Taxonomy" id="878477"/>
    <lineage>
        <taxon>Eukaryota</taxon>
        <taxon>Sar</taxon>
        <taxon>Alveolata</taxon>
        <taxon>Dinophyceae</taxon>
        <taxon>Suessiales</taxon>
        <taxon>Symbiodiniaceae</taxon>
        <taxon>Symbiodinium</taxon>
    </lineage>
</organism>
<dbReference type="OrthoDB" id="272750at2759"/>
<gene>
    <name evidence="1" type="ORF">SNAT2548_LOCUS31930</name>
</gene>
<name>A0A812UFE0_9DINO</name>
<accession>A0A812UFE0</accession>
<evidence type="ECO:0000313" key="2">
    <source>
        <dbReference type="Proteomes" id="UP000604046"/>
    </source>
</evidence>
<dbReference type="AlphaFoldDB" id="A0A812UFE0"/>
<comment type="caution">
    <text evidence="1">The sequence shown here is derived from an EMBL/GenBank/DDBJ whole genome shotgun (WGS) entry which is preliminary data.</text>
</comment>
<proteinExistence type="predicted"/>